<comment type="caution">
    <text evidence="2">The sequence shown here is derived from an EMBL/GenBank/DDBJ whole genome shotgun (WGS) entry which is preliminary data.</text>
</comment>
<gene>
    <name evidence="2" type="ORF">FKG94_08035</name>
</gene>
<dbReference type="OrthoDB" id="839897at2"/>
<organism evidence="2 3">
    <name type="scientific">Exilibacterium tricleocarpae</name>
    <dbReference type="NCBI Taxonomy" id="2591008"/>
    <lineage>
        <taxon>Bacteria</taxon>
        <taxon>Pseudomonadati</taxon>
        <taxon>Pseudomonadota</taxon>
        <taxon>Gammaproteobacteria</taxon>
        <taxon>Cellvibrionales</taxon>
        <taxon>Cellvibrionaceae</taxon>
        <taxon>Exilibacterium</taxon>
    </lineage>
</organism>
<sequence>MTKKQEISSATSLLKLTLLASMLTHVSQINAAAEETSNDIENPVADFNFSEKGFIWKSPTPKDSPFEQSKAFSGIYFTGEHSDYHVGDTFYPSWASDGNLYSPWTDGVTDGVKSRSGGWFGWRAKTGNAVMVGDDPLDLKITNTSKPQIAHALPYAGRYPAGSLVHDGIWYYGTYTLGPSGGFTSREGFKWNWPHLGPVPGFRISHDYGKTWIDSPLSPKEPLFPEPSKMLAPVKMGAPHFVDFGKNMEHSPDGKAYLVGMGAEENDPLPRPCIRKGKNGKPYEIVEPCEPELVEGVPFANANLSWITADQVYLSRVTPSPETINDEDAYEYFAGHDEDGAPKWSDDFNDIKPLLEWNNNMGCVTVTYVPPLKKYLMAVTDGWPTVAKMDSYILEADQLTGPWKMVAYMEDFGEQAYFLNFPSKFISADGRSLWLAYSANFSQRWGDIKLGLNPPGGRYGLSLHEIRLLTPADTESLKGLRDQTSN</sequence>
<protein>
    <submittedName>
        <fullName evidence="2">DUF4185 domain-containing protein</fullName>
    </submittedName>
</protein>
<dbReference type="Proteomes" id="UP000319732">
    <property type="component" value="Unassembled WGS sequence"/>
</dbReference>
<evidence type="ECO:0000313" key="2">
    <source>
        <dbReference type="EMBL" id="TQV82666.1"/>
    </source>
</evidence>
<dbReference type="AlphaFoldDB" id="A0A545TZM5"/>
<dbReference type="EMBL" id="VHSG01000007">
    <property type="protein sequence ID" value="TQV82666.1"/>
    <property type="molecule type" value="Genomic_DNA"/>
</dbReference>
<evidence type="ECO:0000313" key="3">
    <source>
        <dbReference type="Proteomes" id="UP000319732"/>
    </source>
</evidence>
<proteinExistence type="predicted"/>
<reference evidence="2 3" key="1">
    <citation type="submission" date="2019-06" db="EMBL/GenBank/DDBJ databases">
        <title>Whole genome sequence for Cellvibrionaceae sp. R142.</title>
        <authorList>
            <person name="Wang G."/>
        </authorList>
    </citation>
    <scope>NUCLEOTIDE SEQUENCE [LARGE SCALE GENOMIC DNA]</scope>
    <source>
        <strain evidence="2 3">R142</strain>
    </source>
</reference>
<accession>A0A545TZM5</accession>
<name>A0A545TZM5_9GAMM</name>
<dbReference type="RefSeq" id="WP_142903682.1">
    <property type="nucleotide sequence ID" value="NZ_ML660090.1"/>
</dbReference>
<keyword evidence="1" id="KW-0732">Signal</keyword>
<feature type="signal peptide" evidence="1">
    <location>
        <begin position="1"/>
        <end position="31"/>
    </location>
</feature>
<feature type="chain" id="PRO_5021959469" evidence="1">
    <location>
        <begin position="32"/>
        <end position="486"/>
    </location>
</feature>
<keyword evidence="3" id="KW-1185">Reference proteome</keyword>
<evidence type="ECO:0000256" key="1">
    <source>
        <dbReference type="SAM" id="SignalP"/>
    </source>
</evidence>